<dbReference type="EMBL" id="BBNO01000001">
    <property type="protein sequence ID" value="GAO05920.1"/>
    <property type="molecule type" value="Genomic_DNA"/>
</dbReference>
<evidence type="ECO:0000313" key="1">
    <source>
        <dbReference type="EMBL" id="GAO05920.1"/>
    </source>
</evidence>
<reference evidence="1 2" key="2">
    <citation type="journal article" date="2015" name="Stand. Genomic Sci.">
        <title>Draft genome sequence of marine-derived Streptomyces sp. TP-A0598, a producer of anti-MRSA antibiotic lydicamycins.</title>
        <authorList>
            <person name="Komaki H."/>
            <person name="Ichikawa N."/>
            <person name="Hosoyama A."/>
            <person name="Fujita N."/>
            <person name="Igarashi Y."/>
        </authorList>
    </citation>
    <scope>NUCLEOTIDE SEQUENCE [LARGE SCALE GENOMIC DNA]</scope>
    <source>
        <strain evidence="1 2">NBRC 110027</strain>
    </source>
</reference>
<sequence>MWGPTPRLLVVTLAVPPTSGAVSVPPPVPLMTKVTVPVGVPEPGGTGATVAVKVTGCPKTDGSGDEVTVVVVGVRTCCTVCVSVPDDALNCALPPYVAVMRWVPGVRLLVVTVAVPPTSGAVSVPPPPPAMTKVTDPVGVPAPGATGATVAVMVTGCPKFDGSGDEVTTVEVEALTIVTDPKPLDGENWGLPL</sequence>
<dbReference type="Proteomes" id="UP000048965">
    <property type="component" value="Unassembled WGS sequence"/>
</dbReference>
<dbReference type="AlphaFoldDB" id="A0A0P4R045"/>
<reference evidence="2" key="1">
    <citation type="submission" date="2014-09" db="EMBL/GenBank/DDBJ databases">
        <title>Whole genome shotgun sequence of Streptomyces sp. NBRC 110027.</title>
        <authorList>
            <person name="Komaki H."/>
            <person name="Ichikawa N."/>
            <person name="Katano-Makiyama Y."/>
            <person name="Hosoyama A."/>
            <person name="Hashimoto M."/>
            <person name="Uohara A."/>
            <person name="Kitahashi Y."/>
            <person name="Ohji S."/>
            <person name="Kimura A."/>
            <person name="Yamazoe A."/>
            <person name="Igarashi Y."/>
            <person name="Fujita N."/>
        </authorList>
    </citation>
    <scope>NUCLEOTIDE SEQUENCE [LARGE SCALE GENOMIC DNA]</scope>
    <source>
        <strain evidence="2">NBRC 110027</strain>
    </source>
</reference>
<accession>A0A0P4R045</accession>
<name>A0A0P4R045_9ACTN</name>
<evidence type="ECO:0000313" key="2">
    <source>
        <dbReference type="Proteomes" id="UP000048965"/>
    </source>
</evidence>
<gene>
    <name evidence="1" type="ORF">TPA0598_01_02890</name>
</gene>
<protein>
    <submittedName>
        <fullName evidence="1">Uncharacterized protein</fullName>
    </submittedName>
</protein>
<organism evidence="1 2">
    <name type="scientific">Streptomyces lydicamycinicus</name>
    <dbReference type="NCBI Taxonomy" id="1546107"/>
    <lineage>
        <taxon>Bacteria</taxon>
        <taxon>Bacillati</taxon>
        <taxon>Actinomycetota</taxon>
        <taxon>Actinomycetes</taxon>
        <taxon>Kitasatosporales</taxon>
        <taxon>Streptomycetaceae</taxon>
        <taxon>Streptomyces</taxon>
    </lineage>
</organism>
<keyword evidence="2" id="KW-1185">Reference proteome</keyword>
<comment type="caution">
    <text evidence="1">The sequence shown here is derived from an EMBL/GenBank/DDBJ whole genome shotgun (WGS) entry which is preliminary data.</text>
</comment>
<proteinExistence type="predicted"/>